<comment type="similarity">
    <text evidence="1">Belongs to the GILT family.</text>
</comment>
<name>A0A821RMZ3_9NEOP</name>
<dbReference type="EMBL" id="CAJOBZ010000013">
    <property type="protein sequence ID" value="CAF4842413.1"/>
    <property type="molecule type" value="Genomic_DNA"/>
</dbReference>
<keyword evidence="5" id="KW-1185">Reference proteome</keyword>
<dbReference type="OrthoDB" id="958254at2759"/>
<dbReference type="PANTHER" id="PTHR13234">
    <property type="entry name" value="GAMMA-INTERFERON INDUCIBLE LYSOSOMAL THIOL REDUCTASE GILT"/>
    <property type="match status" value="1"/>
</dbReference>
<feature type="signal peptide" evidence="3">
    <location>
        <begin position="1"/>
        <end position="19"/>
    </location>
</feature>
<keyword evidence="2" id="KW-0325">Glycoprotein</keyword>
<evidence type="ECO:0000313" key="5">
    <source>
        <dbReference type="Proteomes" id="UP000663880"/>
    </source>
</evidence>
<evidence type="ECO:0008006" key="6">
    <source>
        <dbReference type="Google" id="ProtNLM"/>
    </source>
</evidence>
<dbReference type="AlphaFoldDB" id="A0A821RMZ3"/>
<proteinExistence type="inferred from homology"/>
<reference evidence="4" key="1">
    <citation type="submission" date="2021-02" db="EMBL/GenBank/DDBJ databases">
        <authorList>
            <person name="Steward A R."/>
        </authorList>
    </citation>
    <scope>NUCLEOTIDE SEQUENCE</scope>
</reference>
<comment type="caution">
    <text evidence="4">The sequence shown here is derived from an EMBL/GenBank/DDBJ whole genome shotgun (WGS) entry which is preliminary data.</text>
</comment>
<gene>
    <name evidence="4" type="ORF">PMACD_LOCUS6295</name>
</gene>
<evidence type="ECO:0000313" key="4">
    <source>
        <dbReference type="EMBL" id="CAF4842413.1"/>
    </source>
</evidence>
<dbReference type="PANTHER" id="PTHR13234:SF68">
    <property type="entry name" value="GH19763P"/>
    <property type="match status" value="1"/>
</dbReference>
<evidence type="ECO:0000256" key="3">
    <source>
        <dbReference type="SAM" id="SignalP"/>
    </source>
</evidence>
<dbReference type="InterPro" id="IPR004911">
    <property type="entry name" value="Interferon-induced_GILT"/>
</dbReference>
<feature type="chain" id="PRO_5032377114" description="Gamma-interferon-inducible lysosomal thiol reductase" evidence="3">
    <location>
        <begin position="20"/>
        <end position="217"/>
    </location>
</feature>
<dbReference type="Proteomes" id="UP000663880">
    <property type="component" value="Unassembled WGS sequence"/>
</dbReference>
<accession>A0A821RMZ3</accession>
<organism evidence="4 5">
    <name type="scientific">Pieris macdunnoughi</name>
    <dbReference type="NCBI Taxonomy" id="345717"/>
    <lineage>
        <taxon>Eukaryota</taxon>
        <taxon>Metazoa</taxon>
        <taxon>Ecdysozoa</taxon>
        <taxon>Arthropoda</taxon>
        <taxon>Hexapoda</taxon>
        <taxon>Insecta</taxon>
        <taxon>Pterygota</taxon>
        <taxon>Neoptera</taxon>
        <taxon>Endopterygota</taxon>
        <taxon>Lepidoptera</taxon>
        <taxon>Glossata</taxon>
        <taxon>Ditrysia</taxon>
        <taxon>Papilionoidea</taxon>
        <taxon>Pieridae</taxon>
        <taxon>Pierinae</taxon>
        <taxon>Pieris</taxon>
    </lineage>
</organism>
<protein>
    <recommendedName>
        <fullName evidence="6">Gamma-interferon-inducible lysosomal thiol reductase</fullName>
    </recommendedName>
</protein>
<evidence type="ECO:0000256" key="2">
    <source>
        <dbReference type="ARBA" id="ARBA00023180"/>
    </source>
</evidence>
<keyword evidence="3" id="KW-0732">Signal</keyword>
<dbReference type="Pfam" id="PF03227">
    <property type="entry name" value="GILT"/>
    <property type="match status" value="1"/>
</dbReference>
<evidence type="ECO:0000256" key="1">
    <source>
        <dbReference type="ARBA" id="ARBA00005679"/>
    </source>
</evidence>
<dbReference type="GO" id="GO:0016671">
    <property type="term" value="F:oxidoreductase activity, acting on a sulfur group of donors, disulfide as acceptor"/>
    <property type="evidence" value="ECO:0007669"/>
    <property type="project" value="InterPro"/>
</dbReference>
<sequence>MDISDIFLLTVLLISSGNAIRPKLRLTVYYESECPDSETFILKQLQPTVQQLHNYTTLELVPFGKARSINYGNDGFQCQHGSSECLGNMVQDCALNRMKQYTDVMKVAYVACEMKTRSGAKGDLHCVQNAKLSPKDVEDCVLTGEGTSLQLHSEYQTNKVRPTFIPTITVNGVFDQHIQDNAQVDLFSTLCSILKEAEPCAKRYNWMALNYVLINQR</sequence>